<dbReference type="Pfam" id="PF00447">
    <property type="entry name" value="HSF_DNA-bind"/>
    <property type="match status" value="1"/>
</dbReference>
<dbReference type="PANTHER" id="PTHR10015:SF427">
    <property type="entry name" value="HEAT SHOCK FACTOR PROTEIN"/>
    <property type="match status" value="1"/>
</dbReference>
<comment type="subcellular location">
    <subcellularLocation>
        <location evidence="1">Nucleus</location>
    </subcellularLocation>
</comment>
<dbReference type="InterPro" id="IPR036388">
    <property type="entry name" value="WH-like_DNA-bd_sf"/>
</dbReference>
<keyword evidence="3" id="KW-0539">Nucleus</keyword>
<dbReference type="InterPro" id="IPR036390">
    <property type="entry name" value="WH_DNA-bd_sf"/>
</dbReference>
<evidence type="ECO:0000313" key="7">
    <source>
        <dbReference type="Proteomes" id="UP000198406"/>
    </source>
</evidence>
<dbReference type="GO" id="GO:0043565">
    <property type="term" value="F:sequence-specific DNA binding"/>
    <property type="evidence" value="ECO:0007669"/>
    <property type="project" value="InterPro"/>
</dbReference>
<comment type="similarity">
    <text evidence="4">Belongs to the HSF family.</text>
</comment>
<evidence type="ECO:0000256" key="4">
    <source>
        <dbReference type="RuleBase" id="RU004020"/>
    </source>
</evidence>
<dbReference type="GO" id="GO:0003700">
    <property type="term" value="F:DNA-binding transcription factor activity"/>
    <property type="evidence" value="ECO:0007669"/>
    <property type="project" value="InterPro"/>
</dbReference>
<keyword evidence="2" id="KW-0238">DNA-binding</keyword>
<dbReference type="GO" id="GO:0005634">
    <property type="term" value="C:nucleus"/>
    <property type="evidence" value="ECO:0007669"/>
    <property type="project" value="UniProtKB-SubCell"/>
</dbReference>
<dbReference type="AlphaFoldDB" id="A0A1Z5JVX2"/>
<keyword evidence="7" id="KW-1185">Reference proteome</keyword>
<evidence type="ECO:0000259" key="5">
    <source>
        <dbReference type="SMART" id="SM00415"/>
    </source>
</evidence>
<name>A0A1Z5JVX2_FISSO</name>
<evidence type="ECO:0000256" key="1">
    <source>
        <dbReference type="ARBA" id="ARBA00004123"/>
    </source>
</evidence>
<reference evidence="6 7" key="1">
    <citation type="journal article" date="2015" name="Plant Cell">
        <title>Oil accumulation by the oleaginous diatom Fistulifera solaris as revealed by the genome and transcriptome.</title>
        <authorList>
            <person name="Tanaka T."/>
            <person name="Maeda Y."/>
            <person name="Veluchamy A."/>
            <person name="Tanaka M."/>
            <person name="Abida H."/>
            <person name="Marechal E."/>
            <person name="Bowler C."/>
            <person name="Muto M."/>
            <person name="Sunaga Y."/>
            <person name="Tanaka M."/>
            <person name="Yoshino T."/>
            <person name="Taniguchi T."/>
            <person name="Fukuda Y."/>
            <person name="Nemoto M."/>
            <person name="Matsumoto M."/>
            <person name="Wong P.S."/>
            <person name="Aburatani S."/>
            <person name="Fujibuchi W."/>
        </authorList>
    </citation>
    <scope>NUCLEOTIDE SEQUENCE [LARGE SCALE GENOMIC DNA]</scope>
    <source>
        <strain evidence="6 7">JPCC DA0580</strain>
    </source>
</reference>
<accession>A0A1Z5JVX2</accession>
<feature type="domain" description="HSF-type DNA-binding" evidence="5">
    <location>
        <begin position="2"/>
        <end position="89"/>
    </location>
</feature>
<dbReference type="Proteomes" id="UP000198406">
    <property type="component" value="Unassembled WGS sequence"/>
</dbReference>
<evidence type="ECO:0000313" key="6">
    <source>
        <dbReference type="EMBL" id="GAX18026.1"/>
    </source>
</evidence>
<evidence type="ECO:0000256" key="2">
    <source>
        <dbReference type="ARBA" id="ARBA00023125"/>
    </source>
</evidence>
<protein>
    <recommendedName>
        <fullName evidence="5">HSF-type DNA-binding domain-containing protein</fullName>
    </recommendedName>
</protein>
<evidence type="ECO:0000256" key="3">
    <source>
        <dbReference type="ARBA" id="ARBA00023242"/>
    </source>
</evidence>
<dbReference type="SMART" id="SM00415">
    <property type="entry name" value="HSF"/>
    <property type="match status" value="1"/>
</dbReference>
<dbReference type="InterPro" id="IPR000232">
    <property type="entry name" value="HSF_DNA-bd"/>
</dbReference>
<dbReference type="EMBL" id="BDSP01000123">
    <property type="protein sequence ID" value="GAX18026.1"/>
    <property type="molecule type" value="Genomic_DNA"/>
</dbReference>
<comment type="caution">
    <text evidence="6">The sequence shown here is derived from an EMBL/GenBank/DDBJ whole genome shotgun (WGS) entry which is preliminary data.</text>
</comment>
<dbReference type="PANTHER" id="PTHR10015">
    <property type="entry name" value="HEAT SHOCK TRANSCRIPTION FACTOR"/>
    <property type="match status" value="1"/>
</dbReference>
<dbReference type="OrthoDB" id="60033at2759"/>
<sequence length="250" mass="28147">MEVVDDPSTDHAIWWLPDGESFVIRPKNFNETLDNCFQGSKLFSFTRKLYRYGFRKIITSQECAMEDLVFSHPCFQKGKPQILHYVTGSNRHTNPAMEVAKSLAVKSPSKVAQPRVEKRQMAVNVAPTRPPMQVTPTFTANPGGGTLPNFPMNRFPPQQQLLTASNHHPALVSAMMLRNPAENPMRAALLAREQAHQQRLQQACLLQQQQQGLRLGGHPGMNNNQSQLLDLLIRKRLSELQGSPSYMPPL</sequence>
<dbReference type="InParanoid" id="A0A1Z5JVX2"/>
<gene>
    <name evidence="6" type="ORF">FisN_18Hh241</name>
</gene>
<dbReference type="SUPFAM" id="SSF46785">
    <property type="entry name" value="Winged helix' DNA-binding domain"/>
    <property type="match status" value="1"/>
</dbReference>
<organism evidence="6 7">
    <name type="scientific">Fistulifera solaris</name>
    <name type="common">Oleaginous diatom</name>
    <dbReference type="NCBI Taxonomy" id="1519565"/>
    <lineage>
        <taxon>Eukaryota</taxon>
        <taxon>Sar</taxon>
        <taxon>Stramenopiles</taxon>
        <taxon>Ochrophyta</taxon>
        <taxon>Bacillariophyta</taxon>
        <taxon>Bacillariophyceae</taxon>
        <taxon>Bacillariophycidae</taxon>
        <taxon>Naviculales</taxon>
        <taxon>Naviculaceae</taxon>
        <taxon>Fistulifera</taxon>
    </lineage>
</organism>
<dbReference type="Gene3D" id="1.10.10.10">
    <property type="entry name" value="Winged helix-like DNA-binding domain superfamily/Winged helix DNA-binding domain"/>
    <property type="match status" value="1"/>
</dbReference>
<proteinExistence type="inferred from homology"/>